<reference evidence="1 2" key="1">
    <citation type="submission" date="2019-07" db="EMBL/GenBank/DDBJ databases">
        <title>WGS assembly of Gossypium tomentosum.</title>
        <authorList>
            <person name="Chen Z.J."/>
            <person name="Sreedasyam A."/>
            <person name="Ando A."/>
            <person name="Song Q."/>
            <person name="De L."/>
            <person name="Hulse-Kemp A."/>
            <person name="Ding M."/>
            <person name="Ye W."/>
            <person name="Kirkbride R."/>
            <person name="Jenkins J."/>
            <person name="Plott C."/>
            <person name="Lovell J."/>
            <person name="Lin Y.-M."/>
            <person name="Vaughn R."/>
            <person name="Liu B."/>
            <person name="Li W."/>
            <person name="Simpson S."/>
            <person name="Scheffler B."/>
            <person name="Saski C."/>
            <person name="Grover C."/>
            <person name="Hu G."/>
            <person name="Conover J."/>
            <person name="Carlson J."/>
            <person name="Shu S."/>
            <person name="Boston L."/>
            <person name="Williams M."/>
            <person name="Peterson D."/>
            <person name="Mcgee K."/>
            <person name="Jones D."/>
            <person name="Wendel J."/>
            <person name="Stelly D."/>
            <person name="Grimwood J."/>
            <person name="Schmutz J."/>
        </authorList>
    </citation>
    <scope>NUCLEOTIDE SEQUENCE [LARGE SCALE GENOMIC DNA]</scope>
    <source>
        <strain evidence="1">7179.01</strain>
    </source>
</reference>
<dbReference type="EMBL" id="CM017632">
    <property type="protein sequence ID" value="TYH49794.1"/>
    <property type="molecule type" value="Genomic_DNA"/>
</dbReference>
<protein>
    <submittedName>
        <fullName evidence="1">Uncharacterized protein</fullName>
    </submittedName>
</protein>
<proteinExistence type="predicted"/>
<sequence>MKSASILKLHLLSFRLQATLERLAAKLESVYKASGGKKINIMSFYEGSFRKMFHGPSQ</sequence>
<keyword evidence="2" id="KW-1185">Reference proteome</keyword>
<name>A0A5D2J5F1_GOSTO</name>
<gene>
    <name evidence="1" type="ORF">ES332_D10G159700v1</name>
</gene>
<evidence type="ECO:0000313" key="1">
    <source>
        <dbReference type="EMBL" id="TYH49794.1"/>
    </source>
</evidence>
<accession>A0A5D2J5F1</accession>
<dbReference type="AlphaFoldDB" id="A0A5D2J5F1"/>
<organism evidence="1 2">
    <name type="scientific">Gossypium tomentosum</name>
    <name type="common">Hawaiian cotton</name>
    <name type="synonym">Gossypium sandvicense</name>
    <dbReference type="NCBI Taxonomy" id="34277"/>
    <lineage>
        <taxon>Eukaryota</taxon>
        <taxon>Viridiplantae</taxon>
        <taxon>Streptophyta</taxon>
        <taxon>Embryophyta</taxon>
        <taxon>Tracheophyta</taxon>
        <taxon>Spermatophyta</taxon>
        <taxon>Magnoliopsida</taxon>
        <taxon>eudicotyledons</taxon>
        <taxon>Gunneridae</taxon>
        <taxon>Pentapetalae</taxon>
        <taxon>rosids</taxon>
        <taxon>malvids</taxon>
        <taxon>Malvales</taxon>
        <taxon>Malvaceae</taxon>
        <taxon>Malvoideae</taxon>
        <taxon>Gossypium</taxon>
    </lineage>
</organism>
<evidence type="ECO:0000313" key="2">
    <source>
        <dbReference type="Proteomes" id="UP000322667"/>
    </source>
</evidence>
<dbReference type="Proteomes" id="UP000322667">
    <property type="component" value="Chromosome D10"/>
</dbReference>